<evidence type="ECO:0000313" key="2">
    <source>
        <dbReference type="EMBL" id="MPN59262.1"/>
    </source>
</evidence>
<dbReference type="EMBL" id="VSSQ01133065">
    <property type="protein sequence ID" value="MPN59262.1"/>
    <property type="molecule type" value="Genomic_DNA"/>
</dbReference>
<proteinExistence type="predicted"/>
<reference evidence="2" key="1">
    <citation type="submission" date="2019-08" db="EMBL/GenBank/DDBJ databases">
        <authorList>
            <person name="Kucharzyk K."/>
            <person name="Murdoch R.W."/>
            <person name="Higgins S."/>
            <person name="Loffler F."/>
        </authorList>
    </citation>
    <scope>NUCLEOTIDE SEQUENCE</scope>
</reference>
<keyword evidence="1" id="KW-1133">Transmembrane helix</keyword>
<organism evidence="2">
    <name type="scientific">bioreactor metagenome</name>
    <dbReference type="NCBI Taxonomy" id="1076179"/>
    <lineage>
        <taxon>unclassified sequences</taxon>
        <taxon>metagenomes</taxon>
        <taxon>ecological metagenomes</taxon>
    </lineage>
</organism>
<keyword evidence="1" id="KW-0812">Transmembrane</keyword>
<evidence type="ECO:0000256" key="1">
    <source>
        <dbReference type="SAM" id="Phobius"/>
    </source>
</evidence>
<feature type="transmembrane region" description="Helical" evidence="1">
    <location>
        <begin position="34"/>
        <end position="57"/>
    </location>
</feature>
<protein>
    <submittedName>
        <fullName evidence="2">Uncharacterized protein</fullName>
    </submittedName>
</protein>
<dbReference type="AlphaFoldDB" id="A0A645J805"/>
<sequence length="67" mass="7712">MFPLSSYLNGNFGFPLVIPTTVYLPVANSEFEYLLVYIFGISTLLTVQTFKNIYAFIYRLLYVSSKL</sequence>
<gene>
    <name evidence="2" type="ORF">SDC9_206983</name>
</gene>
<accession>A0A645J805</accession>
<comment type="caution">
    <text evidence="2">The sequence shown here is derived from an EMBL/GenBank/DDBJ whole genome shotgun (WGS) entry which is preliminary data.</text>
</comment>
<keyword evidence="1" id="KW-0472">Membrane</keyword>
<name>A0A645J805_9ZZZZ</name>